<evidence type="ECO:0000313" key="4">
    <source>
        <dbReference type="EMBL" id="CAH0387939.1"/>
    </source>
</evidence>
<keyword evidence="1 2" id="KW-0694">RNA-binding</keyword>
<name>A0A9P0F3Y7_BEMTA</name>
<dbReference type="InterPro" id="IPR000504">
    <property type="entry name" value="RRM_dom"/>
</dbReference>
<protein>
    <recommendedName>
        <fullName evidence="3">RRM domain-containing protein</fullName>
    </recommendedName>
</protein>
<proteinExistence type="predicted"/>
<feature type="domain" description="RRM" evidence="3">
    <location>
        <begin position="64"/>
        <end position="107"/>
    </location>
</feature>
<organism evidence="4 5">
    <name type="scientific">Bemisia tabaci</name>
    <name type="common">Sweetpotato whitefly</name>
    <name type="synonym">Aleurodes tabaci</name>
    <dbReference type="NCBI Taxonomy" id="7038"/>
    <lineage>
        <taxon>Eukaryota</taxon>
        <taxon>Metazoa</taxon>
        <taxon>Ecdysozoa</taxon>
        <taxon>Arthropoda</taxon>
        <taxon>Hexapoda</taxon>
        <taxon>Insecta</taxon>
        <taxon>Pterygota</taxon>
        <taxon>Neoptera</taxon>
        <taxon>Paraneoptera</taxon>
        <taxon>Hemiptera</taxon>
        <taxon>Sternorrhyncha</taxon>
        <taxon>Aleyrodoidea</taxon>
        <taxon>Aleyrodidae</taxon>
        <taxon>Aleyrodinae</taxon>
        <taxon>Bemisia</taxon>
    </lineage>
</organism>
<dbReference type="SUPFAM" id="SSF54928">
    <property type="entry name" value="RNA-binding domain, RBD"/>
    <property type="match status" value="1"/>
</dbReference>
<dbReference type="AlphaFoldDB" id="A0A9P0F3Y7"/>
<dbReference type="EMBL" id="OU963865">
    <property type="protein sequence ID" value="CAH0387939.1"/>
    <property type="molecule type" value="Genomic_DNA"/>
</dbReference>
<reference evidence="4" key="1">
    <citation type="submission" date="2021-12" db="EMBL/GenBank/DDBJ databases">
        <authorList>
            <person name="King R."/>
        </authorList>
    </citation>
    <scope>NUCLEOTIDE SEQUENCE</scope>
</reference>
<dbReference type="PROSITE" id="PS50102">
    <property type="entry name" value="RRM"/>
    <property type="match status" value="1"/>
</dbReference>
<gene>
    <name evidence="4" type="ORF">BEMITA_LOCUS6894</name>
</gene>
<dbReference type="Proteomes" id="UP001152759">
    <property type="component" value="Chromosome 4"/>
</dbReference>
<dbReference type="GO" id="GO:0003723">
    <property type="term" value="F:RNA binding"/>
    <property type="evidence" value="ECO:0007669"/>
    <property type="project" value="UniProtKB-UniRule"/>
</dbReference>
<dbReference type="Pfam" id="PF00076">
    <property type="entry name" value="RRM_1"/>
    <property type="match status" value="1"/>
</dbReference>
<evidence type="ECO:0000259" key="3">
    <source>
        <dbReference type="PROSITE" id="PS50102"/>
    </source>
</evidence>
<evidence type="ECO:0000313" key="5">
    <source>
        <dbReference type="Proteomes" id="UP001152759"/>
    </source>
</evidence>
<dbReference type="InterPro" id="IPR035979">
    <property type="entry name" value="RBD_domain_sf"/>
</dbReference>
<evidence type="ECO:0000256" key="2">
    <source>
        <dbReference type="PROSITE-ProRule" id="PRU00176"/>
    </source>
</evidence>
<accession>A0A9P0F3Y7</accession>
<dbReference type="InterPro" id="IPR012677">
    <property type="entry name" value="Nucleotide-bd_a/b_plait_sf"/>
</dbReference>
<sequence length="107" mass="12115">MLIPKWPMSASQIPMIQPRVDSYLHDVKPDLTELPKYHEGTICVKTSPSAEHSAMTSPTGYDSVKLFVGQIPRHLEEEHLRPMFEEFGPIQELTVLKDKYTGIHKGG</sequence>
<evidence type="ECO:0000256" key="1">
    <source>
        <dbReference type="ARBA" id="ARBA00022884"/>
    </source>
</evidence>
<dbReference type="Gene3D" id="3.30.70.330">
    <property type="match status" value="1"/>
</dbReference>
<keyword evidence="5" id="KW-1185">Reference proteome</keyword>